<protein>
    <submittedName>
        <fullName evidence="2">Cell wall hydrolase</fullName>
    </submittedName>
</protein>
<comment type="caution">
    <text evidence="2">The sequence shown here is derived from an EMBL/GenBank/DDBJ whole genome shotgun (WGS) entry which is preliminary data.</text>
</comment>
<dbReference type="GO" id="GO:0016787">
    <property type="term" value="F:hydrolase activity"/>
    <property type="evidence" value="ECO:0007669"/>
    <property type="project" value="UniProtKB-KW"/>
</dbReference>
<proteinExistence type="predicted"/>
<dbReference type="EMBL" id="QPJD01000032">
    <property type="protein sequence ID" value="RCW40569.1"/>
    <property type="molecule type" value="Genomic_DNA"/>
</dbReference>
<dbReference type="RefSeq" id="WP_114384185.1">
    <property type="nucleotide sequence ID" value="NZ_QPJD01000032.1"/>
</dbReference>
<dbReference type="Pfam" id="PF07486">
    <property type="entry name" value="Hydrolase_2"/>
    <property type="match status" value="1"/>
</dbReference>
<organism evidence="2 3">
    <name type="scientific">Paenibacillus prosopidis</name>
    <dbReference type="NCBI Taxonomy" id="630520"/>
    <lineage>
        <taxon>Bacteria</taxon>
        <taxon>Bacillati</taxon>
        <taxon>Bacillota</taxon>
        <taxon>Bacilli</taxon>
        <taxon>Bacillales</taxon>
        <taxon>Paenibacillaceae</taxon>
        <taxon>Paenibacillus</taxon>
    </lineage>
</organism>
<dbReference type="AlphaFoldDB" id="A0A368VH83"/>
<evidence type="ECO:0000259" key="1">
    <source>
        <dbReference type="Pfam" id="PF07486"/>
    </source>
</evidence>
<keyword evidence="2" id="KW-0378">Hydrolase</keyword>
<keyword evidence="3" id="KW-1185">Reference proteome</keyword>
<dbReference type="PROSITE" id="PS51257">
    <property type="entry name" value="PROKAR_LIPOPROTEIN"/>
    <property type="match status" value="1"/>
</dbReference>
<dbReference type="OrthoDB" id="9785345at2"/>
<feature type="domain" description="Cell wall hydrolase SleB" evidence="1">
    <location>
        <begin position="59"/>
        <end position="150"/>
    </location>
</feature>
<name>A0A368VH83_9BACL</name>
<dbReference type="Gene3D" id="1.10.10.2520">
    <property type="entry name" value="Cell wall hydrolase SleB, domain 1"/>
    <property type="match status" value="1"/>
</dbReference>
<gene>
    <name evidence="2" type="ORF">DFP97_1323</name>
</gene>
<dbReference type="Proteomes" id="UP000252415">
    <property type="component" value="Unassembled WGS sequence"/>
</dbReference>
<evidence type="ECO:0000313" key="2">
    <source>
        <dbReference type="EMBL" id="RCW40569.1"/>
    </source>
</evidence>
<reference evidence="2 3" key="1">
    <citation type="submission" date="2018-07" db="EMBL/GenBank/DDBJ databases">
        <title>Genomic Encyclopedia of Type Strains, Phase III (KMG-III): the genomes of soil and plant-associated and newly described type strains.</title>
        <authorList>
            <person name="Whitman W."/>
        </authorList>
    </citation>
    <scope>NUCLEOTIDE SEQUENCE [LARGE SCALE GENOMIC DNA]</scope>
    <source>
        <strain evidence="2 3">CECT 7506</strain>
    </source>
</reference>
<accession>A0A368VH83</accession>
<evidence type="ECO:0000313" key="3">
    <source>
        <dbReference type="Proteomes" id="UP000252415"/>
    </source>
</evidence>
<dbReference type="InterPro" id="IPR011105">
    <property type="entry name" value="Cell_wall_hydrolase_SleB"/>
</dbReference>
<sequence length="151" mass="16763">MKRVTIVFLILALVGCSKGQVIEVSKTKSEPKQETHQNILLSVNDRQLLERFVEKEANGEPYIAHVAVASVILNRLKHPDFPNKISNVVSQLNDISDKEITISDTTKKAVDDALLGWDPVAGALHYFMTTDTTDTSSLRVIIKIGNLTFCE</sequence>
<dbReference type="InterPro" id="IPR042047">
    <property type="entry name" value="SleB_dom1"/>
</dbReference>